<dbReference type="RefSeq" id="WP_075280585.1">
    <property type="nucleotide sequence ID" value="NZ_DBFWWQ010000278.1"/>
</dbReference>
<evidence type="ECO:0000313" key="2">
    <source>
        <dbReference type="Proteomes" id="UP000697330"/>
    </source>
</evidence>
<dbReference type="EMBL" id="DYWQ01000170">
    <property type="protein sequence ID" value="HJF46328.1"/>
    <property type="molecule type" value="Genomic_DNA"/>
</dbReference>
<name>A0A921KMG9_9ACTN</name>
<reference evidence="1" key="1">
    <citation type="journal article" date="2021" name="PeerJ">
        <title>Extensive microbial diversity within the chicken gut microbiome revealed by metagenomics and culture.</title>
        <authorList>
            <person name="Gilroy R."/>
            <person name="Ravi A."/>
            <person name="Getino M."/>
            <person name="Pursley I."/>
            <person name="Horton D.L."/>
            <person name="Alikhan N.F."/>
            <person name="Baker D."/>
            <person name="Gharbi K."/>
            <person name="Hall N."/>
            <person name="Watson M."/>
            <person name="Adriaenssens E.M."/>
            <person name="Foster-Nyarko E."/>
            <person name="Jarju S."/>
            <person name="Secka A."/>
            <person name="Antonio M."/>
            <person name="Oren A."/>
            <person name="Chaudhuri R.R."/>
            <person name="La Ragione R."/>
            <person name="Hildebrand F."/>
            <person name="Pallen M.J."/>
        </authorList>
    </citation>
    <scope>NUCLEOTIDE SEQUENCE</scope>
    <source>
        <strain evidence="1">CHK124-7917</strain>
    </source>
</reference>
<gene>
    <name evidence="1" type="ORF">K8U72_11215</name>
</gene>
<comment type="caution">
    <text evidence="1">The sequence shown here is derived from an EMBL/GenBank/DDBJ whole genome shotgun (WGS) entry which is preliminary data.</text>
</comment>
<dbReference type="InterPro" id="IPR014347">
    <property type="entry name" value="Tautomerase/MIF_sf"/>
</dbReference>
<dbReference type="Gene3D" id="3.30.429.10">
    <property type="entry name" value="Macrophage Migration Inhibitory Factor"/>
    <property type="match status" value="1"/>
</dbReference>
<dbReference type="Proteomes" id="UP000697330">
    <property type="component" value="Unassembled WGS sequence"/>
</dbReference>
<protein>
    <recommendedName>
        <fullName evidence="3">Macrophage migration inhibitory factor (MIF)</fullName>
    </recommendedName>
</protein>
<dbReference type="SUPFAM" id="SSF55331">
    <property type="entry name" value="Tautomerase/MIF"/>
    <property type="match status" value="1"/>
</dbReference>
<dbReference type="AlphaFoldDB" id="A0A921KMG9"/>
<accession>A0A921KMG9</accession>
<evidence type="ECO:0000313" key="1">
    <source>
        <dbReference type="EMBL" id="HJF46328.1"/>
    </source>
</evidence>
<reference evidence="1" key="2">
    <citation type="submission" date="2021-09" db="EMBL/GenBank/DDBJ databases">
        <authorList>
            <person name="Gilroy R."/>
        </authorList>
    </citation>
    <scope>NUCLEOTIDE SEQUENCE</scope>
    <source>
        <strain evidence="1">CHK124-7917</strain>
    </source>
</reference>
<dbReference type="OrthoDB" id="5769863at2"/>
<sequence>MPVVHTYCSAPIAPEAREALKSAYGRAIEAVPGKSESWLMCLFEDDAHIYFAGDDSEPCALVDVSVFARSEVPASAWERFTEEVTPAICRELGVDPARVYIRYGWTPSFGWNGANF</sequence>
<proteinExistence type="predicted"/>
<evidence type="ECO:0008006" key="3">
    <source>
        <dbReference type="Google" id="ProtNLM"/>
    </source>
</evidence>
<organism evidence="1 2">
    <name type="scientific">Thermophilibacter provencensis</name>
    <dbReference type="NCBI Taxonomy" id="1852386"/>
    <lineage>
        <taxon>Bacteria</taxon>
        <taxon>Bacillati</taxon>
        <taxon>Actinomycetota</taxon>
        <taxon>Coriobacteriia</taxon>
        <taxon>Coriobacteriales</taxon>
        <taxon>Atopobiaceae</taxon>
        <taxon>Thermophilibacter</taxon>
    </lineage>
</organism>